<dbReference type="InterPro" id="IPR007681">
    <property type="entry name" value="Mog1"/>
</dbReference>
<organism evidence="4">
    <name type="scientific">Auxenochlorella protothecoides</name>
    <name type="common">Green microalga</name>
    <name type="synonym">Chlorella protothecoides</name>
    <dbReference type="NCBI Taxonomy" id="3075"/>
    <lineage>
        <taxon>Eukaryota</taxon>
        <taxon>Viridiplantae</taxon>
        <taxon>Chlorophyta</taxon>
        <taxon>core chlorophytes</taxon>
        <taxon>Trebouxiophyceae</taxon>
        <taxon>Chlorellales</taxon>
        <taxon>Chlorellaceae</taxon>
        <taxon>Auxenochlorella</taxon>
    </lineage>
</organism>
<dbReference type="SUPFAM" id="SSF55724">
    <property type="entry name" value="Mog1p/PsbP-like"/>
    <property type="match status" value="1"/>
</dbReference>
<evidence type="ECO:0000256" key="3">
    <source>
        <dbReference type="ARBA" id="ARBA00022927"/>
    </source>
</evidence>
<dbReference type="GO" id="GO:0031267">
    <property type="term" value="F:small GTPase binding"/>
    <property type="evidence" value="ECO:0007669"/>
    <property type="project" value="TreeGrafter"/>
</dbReference>
<dbReference type="PANTHER" id="PTHR15837">
    <property type="entry name" value="RAN GUANINE NUCLEOTIDE RELEASE FACTOR"/>
    <property type="match status" value="1"/>
</dbReference>
<dbReference type="Pfam" id="PF04603">
    <property type="entry name" value="Mog1"/>
    <property type="match status" value="1"/>
</dbReference>
<name>A0A1D1ZV82_AUXPR</name>
<dbReference type="GO" id="GO:0005085">
    <property type="term" value="F:guanyl-nucleotide exchange factor activity"/>
    <property type="evidence" value="ECO:0007669"/>
    <property type="project" value="TreeGrafter"/>
</dbReference>
<dbReference type="PANTHER" id="PTHR15837:SF0">
    <property type="entry name" value="RAN GUANINE NUCLEOTIDE RELEASE FACTOR"/>
    <property type="match status" value="1"/>
</dbReference>
<comment type="similarity">
    <text evidence="1">Belongs to the MOG1 family.</text>
</comment>
<evidence type="ECO:0000256" key="2">
    <source>
        <dbReference type="ARBA" id="ARBA00022448"/>
    </source>
</evidence>
<gene>
    <name evidence="4" type="ORF">g.3787</name>
</gene>
<dbReference type="AlphaFoldDB" id="A0A1D1ZV82"/>
<evidence type="ECO:0008006" key="5">
    <source>
        <dbReference type="Google" id="ProtNLM"/>
    </source>
</evidence>
<protein>
    <recommendedName>
        <fullName evidence="5">Ran guanine nucleotide release factor</fullName>
    </recommendedName>
</protein>
<dbReference type="InterPro" id="IPR016123">
    <property type="entry name" value="Mog1/PsbP_a/b/a-sand"/>
</dbReference>
<proteinExistence type="inferred from homology"/>
<sequence length="216" mass="22861">MVQASEPLNEIKIFGGAISVPLPSRLQDVSDFRPVPDHQEIFTDAARDQSLIVEVVVRASGSGMVGVHQAGHHSPPTAHAHCPAQEFQDQPDEDAAGFFFKDLADVGQAVSSRLDSVQGLGSRDVPHLPPSLYVSLAAGQHTVAKSGAASEALAIQVLLADIRIPAHGSDLLISLHTRSSSLGAQESETEAPLQGPELFKSILKGLKILDWGLFGQ</sequence>
<dbReference type="Gene3D" id="3.40.1000.10">
    <property type="entry name" value="Mog1/PsbP, alpha/beta/alpha sandwich"/>
    <property type="match status" value="1"/>
</dbReference>
<accession>A0A1D1ZV82</accession>
<keyword evidence="2" id="KW-0813">Transport</keyword>
<dbReference type="GO" id="GO:0005634">
    <property type="term" value="C:nucleus"/>
    <property type="evidence" value="ECO:0007669"/>
    <property type="project" value="TreeGrafter"/>
</dbReference>
<evidence type="ECO:0000313" key="4">
    <source>
        <dbReference type="EMBL" id="JAT70854.1"/>
    </source>
</evidence>
<evidence type="ECO:0000256" key="1">
    <source>
        <dbReference type="ARBA" id="ARBA00010307"/>
    </source>
</evidence>
<keyword evidence="3" id="KW-0653">Protein transport</keyword>
<dbReference type="EMBL" id="GDKF01007768">
    <property type="protein sequence ID" value="JAT70854.1"/>
    <property type="molecule type" value="Transcribed_RNA"/>
</dbReference>
<dbReference type="GO" id="GO:0006606">
    <property type="term" value="P:protein import into nucleus"/>
    <property type="evidence" value="ECO:0007669"/>
    <property type="project" value="TreeGrafter"/>
</dbReference>
<reference evidence="4" key="1">
    <citation type="submission" date="2015-08" db="EMBL/GenBank/DDBJ databases">
        <authorList>
            <person name="Babu N.S."/>
            <person name="Beckwith C.J."/>
            <person name="Beseler K.G."/>
            <person name="Brison A."/>
            <person name="Carone J.V."/>
            <person name="Caskin T.P."/>
            <person name="Diamond M."/>
            <person name="Durham M.E."/>
            <person name="Foxe J.M."/>
            <person name="Go M."/>
            <person name="Henderson B.A."/>
            <person name="Jones I.B."/>
            <person name="McGettigan J.A."/>
            <person name="Micheletti S.J."/>
            <person name="Nasrallah M.E."/>
            <person name="Ortiz D."/>
            <person name="Piller C.R."/>
            <person name="Privatt S.R."/>
            <person name="Schneider S.L."/>
            <person name="Sharp S."/>
            <person name="Smith T.C."/>
            <person name="Stanton J.D."/>
            <person name="Ullery H.E."/>
            <person name="Wilson R.J."/>
            <person name="Serrano M.G."/>
            <person name="Buck G."/>
            <person name="Lee V."/>
            <person name="Wang Y."/>
            <person name="Carvalho R."/>
            <person name="Voegtly L."/>
            <person name="Shi R."/>
            <person name="Duckworth R."/>
            <person name="Johnson A."/>
            <person name="Loviza R."/>
            <person name="Walstead R."/>
            <person name="Shah Z."/>
            <person name="Kiflezghi M."/>
            <person name="Wade K."/>
            <person name="Ball S.L."/>
            <person name="Bradley K.W."/>
            <person name="Asai D.J."/>
            <person name="Bowman C.A."/>
            <person name="Russell D.A."/>
            <person name="Pope W.H."/>
            <person name="Jacobs-Sera D."/>
            <person name="Hendrix R.W."/>
            <person name="Hatfull G.F."/>
        </authorList>
    </citation>
    <scope>NUCLEOTIDE SEQUENCE</scope>
</reference>